<dbReference type="PANTHER" id="PTHR28250:SF1">
    <property type="entry name" value="CYTOCHROME B PRE-MRNA-PROCESSING PROTEIN 6"/>
    <property type="match status" value="1"/>
</dbReference>
<comment type="caution">
    <text evidence="2">The sequence shown here is derived from an EMBL/GenBank/DDBJ whole genome shotgun (WGS) entry which is preliminary data.</text>
</comment>
<evidence type="ECO:0000256" key="1">
    <source>
        <dbReference type="SAM" id="MobiDB-lite"/>
    </source>
</evidence>
<dbReference type="Proteomes" id="UP000297716">
    <property type="component" value="Unassembled WGS sequence"/>
</dbReference>
<dbReference type="InterPro" id="IPR037653">
    <property type="entry name" value="Cbp6"/>
</dbReference>
<dbReference type="GO" id="GO:0034551">
    <property type="term" value="P:mitochondrial respiratory chain complex III assembly"/>
    <property type="evidence" value="ECO:0007669"/>
    <property type="project" value="TreeGrafter"/>
</dbReference>
<accession>A0A4Z0Z8J8</accession>
<dbReference type="GO" id="GO:0043022">
    <property type="term" value="F:ribosome binding"/>
    <property type="evidence" value="ECO:0007669"/>
    <property type="project" value="InterPro"/>
</dbReference>
<evidence type="ECO:0000313" key="2">
    <source>
        <dbReference type="EMBL" id="TGJ84872.1"/>
    </source>
</evidence>
<organism evidence="2 3">
    <name type="scientific">Xylaria hypoxylon</name>
    <dbReference type="NCBI Taxonomy" id="37992"/>
    <lineage>
        <taxon>Eukaryota</taxon>
        <taxon>Fungi</taxon>
        <taxon>Dikarya</taxon>
        <taxon>Ascomycota</taxon>
        <taxon>Pezizomycotina</taxon>
        <taxon>Sordariomycetes</taxon>
        <taxon>Xylariomycetidae</taxon>
        <taxon>Xylariales</taxon>
        <taxon>Xylariaceae</taxon>
        <taxon>Xylaria</taxon>
    </lineage>
</organism>
<dbReference type="OrthoDB" id="2107880at2759"/>
<sequence>MPRKRVYLVSRCHRYVPRVEIPPHNSSSSSSNSNSNSSSNSSIIIIIDICFNHNNNSDSNKIIHNVPASHRTSQTLPSSIAPLTRNILQRGQHHILRALSQWPKDTIRPEVQFQAILQKRFDQPTLDMSEHEQLRQANALYSLLDNRYKRTYPITGSLLQPKSNPTYFTDLLKELEEAPNRSFFDRFWLRMKGIVRLQ</sequence>
<dbReference type="EMBL" id="SKBN01000058">
    <property type="protein sequence ID" value="TGJ84872.1"/>
    <property type="molecule type" value="Genomic_DNA"/>
</dbReference>
<dbReference type="GO" id="GO:0061671">
    <property type="term" value="C:Cbp3p-Cbp6 complex"/>
    <property type="evidence" value="ECO:0007669"/>
    <property type="project" value="InterPro"/>
</dbReference>
<proteinExistence type="predicted"/>
<evidence type="ECO:0000313" key="3">
    <source>
        <dbReference type="Proteomes" id="UP000297716"/>
    </source>
</evidence>
<name>A0A4Z0Z8J8_9PEZI</name>
<dbReference type="AlphaFoldDB" id="A0A4Z0Z8J8"/>
<dbReference type="Pfam" id="PF20180">
    <property type="entry name" value="UQCC2_CBP6"/>
    <property type="match status" value="1"/>
</dbReference>
<protein>
    <submittedName>
        <fullName evidence="2">Uncharacterized protein</fullName>
    </submittedName>
</protein>
<feature type="compositionally biased region" description="Low complexity" evidence="1">
    <location>
        <begin position="25"/>
        <end position="38"/>
    </location>
</feature>
<feature type="region of interest" description="Disordered" evidence="1">
    <location>
        <begin position="19"/>
        <end position="38"/>
    </location>
</feature>
<gene>
    <name evidence="2" type="ORF">E0Z10_g3938</name>
</gene>
<keyword evidence="3" id="KW-1185">Reference proteome</keyword>
<dbReference type="PANTHER" id="PTHR28250">
    <property type="entry name" value="CYTOCHROME B PRE-MRNA-PROCESSING PROTEIN 6"/>
    <property type="match status" value="1"/>
</dbReference>
<reference evidence="2 3" key="1">
    <citation type="submission" date="2019-03" db="EMBL/GenBank/DDBJ databases">
        <title>Draft genome sequence of Xylaria hypoxylon DSM 108379, a ubiquitous saprotrophic-parasitic fungi on hardwood.</title>
        <authorList>
            <person name="Buettner E."/>
            <person name="Leonhardt S."/>
            <person name="Gebauer A.M."/>
            <person name="Liers C."/>
            <person name="Hofrichter M."/>
            <person name="Kellner H."/>
        </authorList>
    </citation>
    <scope>NUCLEOTIDE SEQUENCE [LARGE SCALE GENOMIC DNA]</scope>
    <source>
        <strain evidence="2 3">DSM 108379</strain>
    </source>
</reference>